<accession>A0A9C9TI36</accession>
<dbReference type="PANTHER" id="PTHR15887:SF1">
    <property type="entry name" value="TRANSMEMBRANE PROTEIN 69"/>
    <property type="match status" value="1"/>
</dbReference>
<feature type="transmembrane region" description="Helical" evidence="1">
    <location>
        <begin position="113"/>
        <end position="130"/>
    </location>
</feature>
<dbReference type="InterPro" id="IPR021836">
    <property type="entry name" value="DUF3429"/>
</dbReference>
<dbReference type="Proteomes" id="UP000885680">
    <property type="component" value="Unassembled WGS sequence"/>
</dbReference>
<evidence type="ECO:0000256" key="1">
    <source>
        <dbReference type="SAM" id="Phobius"/>
    </source>
</evidence>
<sequence>MVRTDRFQAGLVYSSMTNTDFQTPDQSARQVTETLSASTASVYGSHKTAWTLGILGLVPFVLMAVIFAYAGRSFIAYPMLVLAFSGYSATILAFLGGIRWGIGMVSRAHRRRVLILSVLPSLAGWILLFVPSPWIFAGFAAAFALQGAWDILVARRRELPAWFGRLRLVLTGVVVLCQIVAFAATY</sequence>
<evidence type="ECO:0000313" key="2">
    <source>
        <dbReference type="EMBL" id="HEU01443.1"/>
    </source>
</evidence>
<feature type="transmembrane region" description="Helical" evidence="1">
    <location>
        <begin position="49"/>
        <end position="69"/>
    </location>
</feature>
<feature type="transmembrane region" description="Helical" evidence="1">
    <location>
        <begin position="136"/>
        <end position="154"/>
    </location>
</feature>
<keyword evidence="1" id="KW-1133">Transmembrane helix</keyword>
<evidence type="ECO:0000313" key="3">
    <source>
        <dbReference type="Proteomes" id="UP000885680"/>
    </source>
</evidence>
<organism evidence="2 3">
    <name type="scientific">Aurantimonas coralicida</name>
    <dbReference type="NCBI Taxonomy" id="182270"/>
    <lineage>
        <taxon>Bacteria</taxon>
        <taxon>Pseudomonadati</taxon>
        <taxon>Pseudomonadota</taxon>
        <taxon>Alphaproteobacteria</taxon>
        <taxon>Hyphomicrobiales</taxon>
        <taxon>Aurantimonadaceae</taxon>
        <taxon>Aurantimonas</taxon>
    </lineage>
</organism>
<keyword evidence="1" id="KW-0472">Membrane</keyword>
<dbReference type="Pfam" id="PF11911">
    <property type="entry name" value="DUF3429"/>
    <property type="match status" value="1"/>
</dbReference>
<keyword evidence="1" id="KW-0812">Transmembrane</keyword>
<gene>
    <name evidence="2" type="ORF">ENH89_14090</name>
</gene>
<proteinExistence type="predicted"/>
<feature type="transmembrane region" description="Helical" evidence="1">
    <location>
        <begin position="166"/>
        <end position="184"/>
    </location>
</feature>
<dbReference type="PANTHER" id="PTHR15887">
    <property type="entry name" value="TRANSMEMBRANE PROTEIN 69"/>
    <property type="match status" value="1"/>
</dbReference>
<dbReference type="EMBL" id="DRGN01000196">
    <property type="protein sequence ID" value="HEU01443.1"/>
    <property type="molecule type" value="Genomic_DNA"/>
</dbReference>
<name>A0A9C9TI36_9HYPH</name>
<dbReference type="AlphaFoldDB" id="A0A9C9TI36"/>
<protein>
    <submittedName>
        <fullName evidence="2">DUF3429 domain-containing protein</fullName>
    </submittedName>
</protein>
<comment type="caution">
    <text evidence="2">The sequence shown here is derived from an EMBL/GenBank/DDBJ whole genome shotgun (WGS) entry which is preliminary data.</text>
</comment>
<feature type="transmembrane region" description="Helical" evidence="1">
    <location>
        <begin position="75"/>
        <end position="101"/>
    </location>
</feature>
<reference evidence="2" key="1">
    <citation type="journal article" date="2020" name="mSystems">
        <title>Genome- and Community-Level Interaction Insights into Carbon Utilization and Element Cycling Functions of Hydrothermarchaeota in Hydrothermal Sediment.</title>
        <authorList>
            <person name="Zhou Z."/>
            <person name="Liu Y."/>
            <person name="Xu W."/>
            <person name="Pan J."/>
            <person name="Luo Z.H."/>
            <person name="Li M."/>
        </authorList>
    </citation>
    <scope>NUCLEOTIDE SEQUENCE</scope>
    <source>
        <strain evidence="2">HyVt-347</strain>
    </source>
</reference>